<organism evidence="3 4">
    <name type="scientific">Neocallimastix californiae</name>
    <dbReference type="NCBI Taxonomy" id="1754190"/>
    <lineage>
        <taxon>Eukaryota</taxon>
        <taxon>Fungi</taxon>
        <taxon>Fungi incertae sedis</taxon>
        <taxon>Chytridiomycota</taxon>
        <taxon>Chytridiomycota incertae sedis</taxon>
        <taxon>Neocallimastigomycetes</taxon>
        <taxon>Neocallimastigales</taxon>
        <taxon>Neocallimastigaceae</taxon>
        <taxon>Neocallimastix</taxon>
    </lineage>
</organism>
<feature type="compositionally biased region" description="Basic and acidic residues" evidence="1">
    <location>
        <begin position="30"/>
        <end position="47"/>
    </location>
</feature>
<dbReference type="EMBL" id="MCOG01000002">
    <property type="protein sequence ID" value="ORY86569.1"/>
    <property type="molecule type" value="Genomic_DNA"/>
</dbReference>
<proteinExistence type="predicted"/>
<keyword evidence="4" id="KW-1185">Reference proteome</keyword>
<feature type="compositionally biased region" description="Low complexity" evidence="1">
    <location>
        <begin position="95"/>
        <end position="109"/>
    </location>
</feature>
<feature type="signal peptide" evidence="2">
    <location>
        <begin position="1"/>
        <end position="24"/>
    </location>
</feature>
<keyword evidence="2" id="KW-0732">Signal</keyword>
<gene>
    <name evidence="3" type="ORF">LY90DRAFT_696857</name>
</gene>
<evidence type="ECO:0000256" key="1">
    <source>
        <dbReference type="SAM" id="MobiDB-lite"/>
    </source>
</evidence>
<comment type="caution">
    <text evidence="3">The sequence shown here is derived from an EMBL/GenBank/DDBJ whole genome shotgun (WGS) entry which is preliminary data.</text>
</comment>
<evidence type="ECO:0000313" key="3">
    <source>
        <dbReference type="EMBL" id="ORY86569.1"/>
    </source>
</evidence>
<dbReference type="AlphaFoldDB" id="A0A1Y2FRJ9"/>
<sequence>MDFKFRNLVLLCIVFIALFNEVYAEIEPYDPEKPTEKEEGPDPERSAGADVPMLTTPVTTEHEKSTRTSKTTRYEEPTATTTRTTTRDEERTTKTTKTTKTKTTTTKTKTTTRDEDEEPTTTKTTTTRTTTREEDEEPTTRTTKTKTRINDEQTETSRNVEPTPSNSDEVGKSESSDDENLIDNTEKSKKKRICIVKKD</sequence>
<dbReference type="Proteomes" id="UP000193920">
    <property type="component" value="Unassembled WGS sequence"/>
</dbReference>
<accession>A0A1Y2FRJ9</accession>
<evidence type="ECO:0000256" key="2">
    <source>
        <dbReference type="SAM" id="SignalP"/>
    </source>
</evidence>
<feature type="chain" id="PRO_5013073357" evidence="2">
    <location>
        <begin position="25"/>
        <end position="199"/>
    </location>
</feature>
<evidence type="ECO:0000313" key="4">
    <source>
        <dbReference type="Proteomes" id="UP000193920"/>
    </source>
</evidence>
<protein>
    <submittedName>
        <fullName evidence="3">Uncharacterized protein</fullName>
    </submittedName>
</protein>
<name>A0A1Y2FRJ9_9FUNG</name>
<feature type="compositionally biased region" description="Polar residues" evidence="1">
    <location>
        <begin position="156"/>
        <end position="168"/>
    </location>
</feature>
<feature type="compositionally biased region" description="Basic and acidic residues" evidence="1">
    <location>
        <begin position="60"/>
        <end position="76"/>
    </location>
</feature>
<feature type="region of interest" description="Disordered" evidence="1">
    <location>
        <begin position="27"/>
        <end position="199"/>
    </location>
</feature>
<reference evidence="3 4" key="1">
    <citation type="submission" date="2016-08" db="EMBL/GenBank/DDBJ databases">
        <title>A Parts List for Fungal Cellulosomes Revealed by Comparative Genomics.</title>
        <authorList>
            <consortium name="DOE Joint Genome Institute"/>
            <person name="Haitjema C.H."/>
            <person name="Gilmore S.P."/>
            <person name="Henske J.K."/>
            <person name="Solomon K.V."/>
            <person name="De Groot R."/>
            <person name="Kuo A."/>
            <person name="Mondo S.J."/>
            <person name="Salamov A.A."/>
            <person name="Labutti K."/>
            <person name="Zhao Z."/>
            <person name="Chiniquy J."/>
            <person name="Barry K."/>
            <person name="Brewer H.M."/>
            <person name="Purvine S.O."/>
            <person name="Wright A.T."/>
            <person name="Boxma B."/>
            <person name="Van Alen T."/>
            <person name="Hackstein J.H."/>
            <person name="Baker S.E."/>
            <person name="Grigoriev I.V."/>
            <person name="O'Malley M.A."/>
        </authorList>
    </citation>
    <scope>NUCLEOTIDE SEQUENCE [LARGE SCALE GENOMIC DNA]</scope>
    <source>
        <strain evidence="3 4">G1</strain>
    </source>
</reference>
<feature type="compositionally biased region" description="Basic residues" evidence="1">
    <location>
        <begin position="188"/>
        <end position="199"/>
    </location>
</feature>